<comment type="catalytic activity">
    <reaction evidence="1 11">
        <text>ATP-dependent breakage, passage and rejoining of double-stranded DNA.</text>
        <dbReference type="EC" id="5.6.2.2"/>
    </reaction>
</comment>
<dbReference type="InterPro" id="IPR013760">
    <property type="entry name" value="Topo_IIA-like_dom_sf"/>
</dbReference>
<dbReference type="SUPFAM" id="SSF56719">
    <property type="entry name" value="Type II DNA topoisomerase"/>
    <property type="match status" value="1"/>
</dbReference>
<dbReference type="Pfam" id="PF00986">
    <property type="entry name" value="DNA_gyraseB_C"/>
    <property type="match status" value="1"/>
</dbReference>
<evidence type="ECO:0000256" key="10">
    <source>
        <dbReference type="ARBA" id="ARBA00063644"/>
    </source>
</evidence>
<feature type="binding site" evidence="11">
    <location>
        <position position="427"/>
    </location>
    <ligand>
        <name>Mg(2+)</name>
        <dbReference type="ChEBI" id="CHEBI:18420"/>
        <label>1</label>
        <note>catalytic</note>
    </ligand>
</feature>
<evidence type="ECO:0000256" key="6">
    <source>
        <dbReference type="ARBA" id="ARBA00022842"/>
    </source>
</evidence>
<comment type="subcellular location">
    <subcellularLocation>
        <location evidence="11">Cytoplasm</location>
    </subcellularLocation>
</comment>
<comment type="similarity">
    <text evidence="2 11">Belongs to the type II topoisomerase GyrB family.</text>
</comment>
<dbReference type="GO" id="GO:0006261">
    <property type="term" value="P:DNA-templated DNA replication"/>
    <property type="evidence" value="ECO:0007669"/>
    <property type="project" value="UniProtKB-UniRule"/>
</dbReference>
<dbReference type="PANTHER" id="PTHR45866">
    <property type="entry name" value="DNA GYRASE/TOPOISOMERASE SUBUNIT B"/>
    <property type="match status" value="1"/>
</dbReference>
<dbReference type="GO" id="GO:0006265">
    <property type="term" value="P:DNA topological change"/>
    <property type="evidence" value="ECO:0007669"/>
    <property type="project" value="UniProtKB-UniRule"/>
</dbReference>
<dbReference type="RefSeq" id="WP_005212811.1">
    <property type="nucleotide sequence ID" value="NZ_KB291631.1"/>
</dbReference>
<dbReference type="NCBIfam" id="NF004189">
    <property type="entry name" value="PRK05644.1"/>
    <property type="match status" value="1"/>
</dbReference>
<evidence type="ECO:0000256" key="3">
    <source>
        <dbReference type="ARBA" id="ARBA00022723"/>
    </source>
</evidence>
<evidence type="ECO:0000256" key="8">
    <source>
        <dbReference type="ARBA" id="ARBA00023125"/>
    </source>
</evidence>
<dbReference type="InterPro" id="IPR003594">
    <property type="entry name" value="HATPase_dom"/>
</dbReference>
<dbReference type="InterPro" id="IPR034160">
    <property type="entry name" value="TOPRIM_GyrB"/>
</dbReference>
<comment type="subunit">
    <text evidence="10">Heterotetramer composed of ParC and ParE.</text>
</comment>
<keyword evidence="3 11" id="KW-0479">Metal-binding</keyword>
<dbReference type="SUPFAM" id="SSF54211">
    <property type="entry name" value="Ribosomal protein S5 domain 2-like"/>
    <property type="match status" value="1"/>
</dbReference>
<protein>
    <recommendedName>
        <fullName evidence="11">DNA gyrase subunit B</fullName>
        <ecNumber evidence="11">5.6.2.2</ecNumber>
    </recommendedName>
</protein>
<dbReference type="HAMAP" id="MF_01898">
    <property type="entry name" value="GyrB"/>
    <property type="match status" value="1"/>
</dbReference>
<dbReference type="Gene3D" id="3.30.565.10">
    <property type="entry name" value="Histidine kinase-like ATPase, C-terminal domain"/>
    <property type="match status" value="1"/>
</dbReference>
<dbReference type="EMBL" id="AMEZ01000039">
    <property type="protein sequence ID" value="EKY27309.1"/>
    <property type="molecule type" value="Genomic_DNA"/>
</dbReference>
<dbReference type="NCBIfam" id="NF011501">
    <property type="entry name" value="PRK14939.1"/>
    <property type="match status" value="1"/>
</dbReference>
<dbReference type="Gene3D" id="3.30.230.10">
    <property type="match status" value="1"/>
</dbReference>
<feature type="site" description="Interaction with DNA" evidence="11">
    <location>
        <position position="455"/>
    </location>
</feature>
<dbReference type="eggNOG" id="COG0187">
    <property type="taxonomic scope" value="Bacteria"/>
</dbReference>
<name>L1QH40_9CLOT</name>
<dbReference type="SMART" id="SM00433">
    <property type="entry name" value="TOP2c"/>
    <property type="match status" value="1"/>
</dbReference>
<comment type="caution">
    <text evidence="13">The sequence shown here is derived from an EMBL/GenBank/DDBJ whole genome shotgun (WGS) entry which is preliminary data.</text>
</comment>
<comment type="subunit">
    <text evidence="11">Heterotetramer, composed of two GyrA and two GyrB chains. In the heterotetramer, GyrA contains the active site tyrosine that forms a transient covalent intermediate with DNA, while GyrB binds cofactors and catalyzes ATP hydrolysis.</text>
</comment>
<dbReference type="CDD" id="cd16928">
    <property type="entry name" value="HATPase_GyrB-like"/>
    <property type="match status" value="1"/>
</dbReference>
<evidence type="ECO:0000256" key="9">
    <source>
        <dbReference type="ARBA" id="ARBA00023235"/>
    </source>
</evidence>
<keyword evidence="4 11" id="KW-0547">Nucleotide-binding</keyword>
<evidence type="ECO:0000256" key="7">
    <source>
        <dbReference type="ARBA" id="ARBA00023029"/>
    </source>
</evidence>
<dbReference type="PANTHER" id="PTHR45866:SF1">
    <property type="entry name" value="DNA GYRASE SUBUNIT B, MITOCHONDRIAL"/>
    <property type="match status" value="1"/>
</dbReference>
<dbReference type="InterPro" id="IPR002288">
    <property type="entry name" value="DNA_gyrase_B_C"/>
</dbReference>
<comment type="function">
    <text evidence="11">A type II topoisomerase that negatively supercoils closed circular double-stranded (ds) DNA in an ATP-dependent manner to modulate DNA topology and maintain chromosomes in an underwound state. Negative supercoiling favors strand separation, and DNA replication, transcription, recombination and repair, all of which involve strand separation. Also able to catalyze the interconversion of other topological isomers of dsDNA rings, including catenanes and knotted rings. Type II topoisomerases break and join 2 DNA strands simultaneously in an ATP-dependent manner.</text>
</comment>
<evidence type="ECO:0000313" key="13">
    <source>
        <dbReference type="EMBL" id="EKY27309.1"/>
    </source>
</evidence>
<dbReference type="Gene3D" id="3.40.50.670">
    <property type="match status" value="1"/>
</dbReference>
<dbReference type="FunFam" id="3.30.230.10:FF:000005">
    <property type="entry name" value="DNA gyrase subunit B"/>
    <property type="match status" value="1"/>
</dbReference>
<evidence type="ECO:0000256" key="4">
    <source>
        <dbReference type="ARBA" id="ARBA00022741"/>
    </source>
</evidence>
<dbReference type="InterPro" id="IPR020568">
    <property type="entry name" value="Ribosomal_Su5_D2-typ_SF"/>
</dbReference>
<dbReference type="FunFam" id="3.30.565.10:FF:000002">
    <property type="entry name" value="DNA gyrase subunit B"/>
    <property type="match status" value="1"/>
</dbReference>
<dbReference type="GO" id="GO:0005737">
    <property type="term" value="C:cytoplasm"/>
    <property type="evidence" value="ECO:0007669"/>
    <property type="project" value="UniProtKB-SubCell"/>
</dbReference>
<feature type="binding site" evidence="11">
    <location>
        <position position="500"/>
    </location>
    <ligand>
        <name>Mg(2+)</name>
        <dbReference type="ChEBI" id="CHEBI:18420"/>
        <label>1</label>
        <note>catalytic</note>
    </ligand>
</feature>
<feature type="domain" description="Toprim" evidence="12">
    <location>
        <begin position="421"/>
        <end position="535"/>
    </location>
</feature>
<dbReference type="FunFam" id="3.40.50.670:FF:000002">
    <property type="entry name" value="DNA gyrase subunit B"/>
    <property type="match status" value="1"/>
</dbReference>
<dbReference type="SMART" id="SM00387">
    <property type="entry name" value="HATPase_c"/>
    <property type="match status" value="1"/>
</dbReference>
<dbReference type="InterPro" id="IPR014721">
    <property type="entry name" value="Ribsml_uS5_D2-typ_fold_subgr"/>
</dbReference>
<dbReference type="Pfam" id="PF00204">
    <property type="entry name" value="DNA_gyraseB"/>
    <property type="match status" value="1"/>
</dbReference>
<dbReference type="InterPro" id="IPR011557">
    <property type="entry name" value="GyrB"/>
</dbReference>
<feature type="binding site" evidence="11">
    <location>
        <position position="500"/>
    </location>
    <ligand>
        <name>Mg(2+)</name>
        <dbReference type="ChEBI" id="CHEBI:18420"/>
        <label>2</label>
    </ligand>
</feature>
<dbReference type="PROSITE" id="PS50880">
    <property type="entry name" value="TOPRIM"/>
    <property type="match status" value="1"/>
</dbReference>
<evidence type="ECO:0000256" key="1">
    <source>
        <dbReference type="ARBA" id="ARBA00000185"/>
    </source>
</evidence>
<evidence type="ECO:0000256" key="11">
    <source>
        <dbReference type="HAMAP-Rule" id="MF_01898"/>
    </source>
</evidence>
<dbReference type="PATRIC" id="fig|545697.3.peg.1451"/>
<dbReference type="GO" id="GO:0003677">
    <property type="term" value="F:DNA binding"/>
    <property type="evidence" value="ECO:0007669"/>
    <property type="project" value="UniProtKB-KW"/>
</dbReference>
<keyword evidence="8" id="KW-0238">DNA-binding</keyword>
<dbReference type="GO" id="GO:0034335">
    <property type="term" value="F:DNA negative supercoiling activity"/>
    <property type="evidence" value="ECO:0007669"/>
    <property type="project" value="UniProtKB-ARBA"/>
</dbReference>
<dbReference type="Proteomes" id="UP000010420">
    <property type="component" value="Unassembled WGS sequence"/>
</dbReference>
<sequence length="638" mass="71029">MLEENKQSYDESQIQVLEGLEAVRKRPGMYIGTTSSRGLHHLVYEIVDNSIDEALAGFCKNIKVTINEDNSITVIDDGRGMPVGLHPKMGKSTVEVIMTVLHAGGKFGGGGYKVSGGLHGVGASVVNALSEYCEVTVTREGYVWQQKYSRGNVLCDLTKIGEDDGHGTKVVFKPDHEIFETTEFEFEILSSRLRELAFLNKGICITLEDKREEEEKIEKYHYEGGIKEFVSYLNRNKEVLHESPIYVEGEKDGIIAEIALQYNDGYNENLYSFANNIDTIEGGTHLAGFKSALTRAINDYAKRFGHIKENDKNLSGDDAREGLTAVISVKISEPQFEGQTKTKLGNSEVRGVVDSIVAEGVSIFLEENPAVGKIIIDKALMAARARDAARKARELTRKSVLERSTLPGKLADCSSKDPAECEIYIVEGDSAGGSAKQGRDRKFQAILPLRGKILNVEKQRLDRILNSDTIRSMITAFGAGIGKDFDEEKLRYNRIIIMTDADVDGAHIRTLLLTFFYRYMRPLIDGGHVYIAQPPLYKVSKGKKESYAYTDEELDSILEEFGGKDNSTNIQRYKGLGEMNATQLWDTTMDPEHRILKKASVSDAIAADEIFTILMGDKVEPRREFIQKNASKISNLDI</sequence>
<dbReference type="GO" id="GO:0005524">
    <property type="term" value="F:ATP binding"/>
    <property type="evidence" value="ECO:0007669"/>
    <property type="project" value="UniProtKB-UniRule"/>
</dbReference>
<dbReference type="SUPFAM" id="SSF55874">
    <property type="entry name" value="ATPase domain of HSP90 chaperone/DNA topoisomerase II/histidine kinase"/>
    <property type="match status" value="1"/>
</dbReference>
<dbReference type="PRINTS" id="PR01159">
    <property type="entry name" value="DNAGYRASEB"/>
</dbReference>
<comment type="miscellaneous">
    <text evidence="11">Few gyrases are as efficient as E.coli at forming negative supercoils. Not all organisms have 2 type II topoisomerases; in organisms with a single type II topoisomerase this enzyme also has to decatenate newly replicated chromosomes.</text>
</comment>
<dbReference type="STRING" id="545697.HMPREF0216_01473"/>
<dbReference type="CDD" id="cd00822">
    <property type="entry name" value="TopoII_Trans_DNA_gyrase"/>
    <property type="match status" value="1"/>
</dbReference>
<organism evidence="13 14">
    <name type="scientific">Clostridium celatum DSM 1785</name>
    <dbReference type="NCBI Taxonomy" id="545697"/>
    <lineage>
        <taxon>Bacteria</taxon>
        <taxon>Bacillati</taxon>
        <taxon>Bacillota</taxon>
        <taxon>Clostridia</taxon>
        <taxon>Eubacteriales</taxon>
        <taxon>Clostridiaceae</taxon>
        <taxon>Clostridium</taxon>
    </lineage>
</organism>
<keyword evidence="9 11" id="KW-0413">Isomerase</keyword>
<gene>
    <name evidence="11" type="primary">gyrB</name>
    <name evidence="13" type="ORF">HMPREF0216_01473</name>
</gene>
<dbReference type="InterPro" id="IPR001241">
    <property type="entry name" value="Topo_IIA"/>
</dbReference>
<feature type="binding site" evidence="11">
    <location>
        <position position="502"/>
    </location>
    <ligand>
        <name>Mg(2+)</name>
        <dbReference type="ChEBI" id="CHEBI:18420"/>
        <label>2</label>
    </ligand>
</feature>
<dbReference type="AlphaFoldDB" id="L1QH40"/>
<dbReference type="HOGENOM" id="CLU_006146_4_1_9"/>
<dbReference type="Pfam" id="PF02518">
    <property type="entry name" value="HATPase_c"/>
    <property type="match status" value="1"/>
</dbReference>
<dbReference type="Pfam" id="PF01751">
    <property type="entry name" value="Toprim"/>
    <property type="match status" value="1"/>
</dbReference>
<evidence type="ECO:0000256" key="5">
    <source>
        <dbReference type="ARBA" id="ARBA00022840"/>
    </source>
</evidence>
<evidence type="ECO:0000256" key="2">
    <source>
        <dbReference type="ARBA" id="ARBA00010708"/>
    </source>
</evidence>
<dbReference type="GO" id="GO:0046872">
    <property type="term" value="F:metal ion binding"/>
    <property type="evidence" value="ECO:0007669"/>
    <property type="project" value="UniProtKB-KW"/>
</dbReference>
<keyword evidence="11" id="KW-0963">Cytoplasm</keyword>
<feature type="site" description="Interaction with DNA" evidence="11">
    <location>
        <position position="452"/>
    </location>
</feature>
<keyword evidence="14" id="KW-1185">Reference proteome</keyword>
<comment type="cofactor">
    <cofactor evidence="11">
        <name>Mg(2+)</name>
        <dbReference type="ChEBI" id="CHEBI:18420"/>
    </cofactor>
    <cofactor evidence="11">
        <name>Mn(2+)</name>
        <dbReference type="ChEBI" id="CHEBI:29035"/>
    </cofactor>
    <cofactor evidence="11">
        <name>Ca(2+)</name>
        <dbReference type="ChEBI" id="CHEBI:29108"/>
    </cofactor>
    <text evidence="11">Binds two Mg(2+) per subunit. The magnesium ions form salt bridges with both the protein and the DNA. Can also accept other divalent metal cations, such as Mn(2+) or Ca(2+).</text>
</comment>
<dbReference type="NCBIfam" id="TIGR01059">
    <property type="entry name" value="gyrB"/>
    <property type="match status" value="1"/>
</dbReference>
<dbReference type="EC" id="5.6.2.2" evidence="11"/>
<dbReference type="CDD" id="cd03366">
    <property type="entry name" value="TOPRIM_TopoIIA_GyrB"/>
    <property type="match status" value="1"/>
</dbReference>
<keyword evidence="6 11" id="KW-0460">Magnesium</keyword>
<dbReference type="PROSITE" id="PS00177">
    <property type="entry name" value="TOPOISOMERASE_II"/>
    <property type="match status" value="1"/>
</dbReference>
<reference evidence="13 14" key="1">
    <citation type="submission" date="2012-05" db="EMBL/GenBank/DDBJ databases">
        <authorList>
            <person name="Weinstock G."/>
            <person name="Sodergren E."/>
            <person name="Lobos E.A."/>
            <person name="Fulton L."/>
            <person name="Fulton R."/>
            <person name="Courtney L."/>
            <person name="Fronick C."/>
            <person name="O'Laughlin M."/>
            <person name="Godfrey J."/>
            <person name="Wilson R.M."/>
            <person name="Miner T."/>
            <person name="Farmer C."/>
            <person name="Delehaunty K."/>
            <person name="Cordes M."/>
            <person name="Minx P."/>
            <person name="Tomlinson C."/>
            <person name="Chen J."/>
            <person name="Wollam A."/>
            <person name="Pepin K.H."/>
            <person name="Bhonagiri V."/>
            <person name="Zhang X."/>
            <person name="Suruliraj S."/>
            <person name="Warren W."/>
            <person name="Mitreva M."/>
            <person name="Mardis E.R."/>
            <person name="Wilson R.K."/>
        </authorList>
    </citation>
    <scope>NUCLEOTIDE SEQUENCE [LARGE SCALE GENOMIC DNA]</scope>
    <source>
        <strain evidence="13 14">DSM 1785</strain>
    </source>
</reference>
<dbReference type="InterPro" id="IPR013759">
    <property type="entry name" value="Topo_IIA_B_C"/>
</dbReference>
<keyword evidence="5 11" id="KW-0067">ATP-binding</keyword>
<evidence type="ECO:0000259" key="12">
    <source>
        <dbReference type="PROSITE" id="PS50880"/>
    </source>
</evidence>
<evidence type="ECO:0000313" key="14">
    <source>
        <dbReference type="Proteomes" id="UP000010420"/>
    </source>
</evidence>
<accession>L1QH40</accession>
<dbReference type="InterPro" id="IPR036890">
    <property type="entry name" value="HATPase_C_sf"/>
</dbReference>
<dbReference type="InterPro" id="IPR013506">
    <property type="entry name" value="Topo_IIA_bsu_dom2"/>
</dbReference>
<dbReference type="GO" id="GO:0005694">
    <property type="term" value="C:chromosome"/>
    <property type="evidence" value="ECO:0007669"/>
    <property type="project" value="InterPro"/>
</dbReference>
<keyword evidence="7 11" id="KW-0799">Topoisomerase</keyword>
<dbReference type="InterPro" id="IPR006171">
    <property type="entry name" value="TOPRIM_dom"/>
</dbReference>
<proteinExistence type="inferred from homology"/>
<dbReference type="PRINTS" id="PR00418">
    <property type="entry name" value="TPI2FAMILY"/>
</dbReference>
<dbReference type="InterPro" id="IPR000565">
    <property type="entry name" value="Topo_IIA_B"/>
</dbReference>
<dbReference type="InterPro" id="IPR018522">
    <property type="entry name" value="TopoIIA_CS"/>
</dbReference>